<dbReference type="InterPro" id="IPR036412">
    <property type="entry name" value="HAD-like_sf"/>
</dbReference>
<dbReference type="Pfam" id="PF08282">
    <property type="entry name" value="Hydrolase_3"/>
    <property type="match status" value="1"/>
</dbReference>
<comment type="caution">
    <text evidence="1">The sequence shown here is derived from an EMBL/GenBank/DDBJ whole genome shotgun (WGS) entry which is preliminary data.</text>
</comment>
<dbReference type="InterPro" id="IPR006379">
    <property type="entry name" value="HAD-SF_hydro_IIB"/>
</dbReference>
<dbReference type="SFLD" id="SFLDS00003">
    <property type="entry name" value="Haloacid_Dehalogenase"/>
    <property type="match status" value="1"/>
</dbReference>
<dbReference type="EMBL" id="NOJY02000002">
    <property type="protein sequence ID" value="RDY29484.1"/>
    <property type="molecule type" value="Genomic_DNA"/>
</dbReference>
<proteinExistence type="predicted"/>
<dbReference type="NCBIfam" id="TIGR01484">
    <property type="entry name" value="HAD-SF-IIB"/>
    <property type="match status" value="1"/>
</dbReference>
<dbReference type="GO" id="GO:0016791">
    <property type="term" value="F:phosphatase activity"/>
    <property type="evidence" value="ECO:0007669"/>
    <property type="project" value="TreeGrafter"/>
</dbReference>
<evidence type="ECO:0000313" key="1">
    <source>
        <dbReference type="EMBL" id="RDY29484.1"/>
    </source>
</evidence>
<dbReference type="OrthoDB" id="306707at2"/>
<dbReference type="GO" id="GO:0000287">
    <property type="term" value="F:magnesium ion binding"/>
    <property type="evidence" value="ECO:0007669"/>
    <property type="project" value="TreeGrafter"/>
</dbReference>
<organism evidence="1 2">
    <name type="scientific">Romboutsia weinsteinii</name>
    <dbReference type="NCBI Taxonomy" id="2020949"/>
    <lineage>
        <taxon>Bacteria</taxon>
        <taxon>Bacillati</taxon>
        <taxon>Bacillota</taxon>
        <taxon>Clostridia</taxon>
        <taxon>Peptostreptococcales</taxon>
        <taxon>Peptostreptococcaceae</taxon>
        <taxon>Romboutsia</taxon>
    </lineage>
</organism>
<accession>A0A371J9R2</accession>
<dbReference type="AlphaFoldDB" id="A0A371J9R2"/>
<gene>
    <name evidence="1" type="ORF">CHL78_001925</name>
</gene>
<protein>
    <submittedName>
        <fullName evidence="1">HAD family phosphatase</fullName>
    </submittedName>
</protein>
<evidence type="ECO:0000313" key="2">
    <source>
        <dbReference type="Proteomes" id="UP000215694"/>
    </source>
</evidence>
<name>A0A371J9R2_9FIRM</name>
<dbReference type="PANTHER" id="PTHR10000">
    <property type="entry name" value="PHOSPHOSERINE PHOSPHATASE"/>
    <property type="match status" value="1"/>
</dbReference>
<dbReference type="Gene3D" id="3.30.1240.10">
    <property type="match status" value="1"/>
</dbReference>
<dbReference type="Gene3D" id="3.40.50.1000">
    <property type="entry name" value="HAD superfamily/HAD-like"/>
    <property type="match status" value="1"/>
</dbReference>
<sequence length="261" mass="29840">MIRHIFCDLDGTLYHGGISEEDSRAIERIEEQGVKFHVATGRIFKQAYKMVEDSFDLDGYYICENGAFIHNKDGDMVFKKTIDDNLVKKVINRFESNNAHLYFKYDGKIVIPEDTDAFNIYSTDVIIDKKFVTRDRFDNLVGNIGVVSEDVKELNRIELYLKSEFNEVLDIYFSSSNTLNLVHKDVSKIKGIEYVCTLLNVSEDEIATIGDSPNDINMLENIKYSFAMEGAREDVKKSSNYTSKSVSEVIKIIEKINGVEC</sequence>
<dbReference type="GO" id="GO:0005829">
    <property type="term" value="C:cytosol"/>
    <property type="evidence" value="ECO:0007669"/>
    <property type="project" value="TreeGrafter"/>
</dbReference>
<dbReference type="Proteomes" id="UP000215694">
    <property type="component" value="Unassembled WGS sequence"/>
</dbReference>
<reference evidence="1 2" key="1">
    <citation type="journal article" date="2017" name="Genome Announc.">
        <title>Draft Genome Sequence of Romboutsia weinsteinii sp. nov. Strain CCRI-19649(T) Isolated from Surface Water.</title>
        <authorList>
            <person name="Maheux A.F."/>
            <person name="Boudreau D.K."/>
            <person name="Berube E."/>
            <person name="Boissinot M."/>
            <person name="Cantin P."/>
            <person name="Raymond F."/>
            <person name="Corbeil J."/>
            <person name="Omar R.F."/>
            <person name="Bergeron M.G."/>
        </authorList>
    </citation>
    <scope>NUCLEOTIDE SEQUENCE [LARGE SCALE GENOMIC DNA]</scope>
    <source>
        <strain evidence="1 2">CCRI-19649</strain>
    </source>
</reference>
<dbReference type="RefSeq" id="WP_094367623.1">
    <property type="nucleotide sequence ID" value="NZ_NOJY02000002.1"/>
</dbReference>
<keyword evidence="2" id="KW-1185">Reference proteome</keyword>
<dbReference type="InterPro" id="IPR000150">
    <property type="entry name" value="Cof"/>
</dbReference>
<dbReference type="InterPro" id="IPR023214">
    <property type="entry name" value="HAD_sf"/>
</dbReference>
<dbReference type="SFLD" id="SFLDG01140">
    <property type="entry name" value="C2.B:_Phosphomannomutase_and_P"/>
    <property type="match status" value="1"/>
</dbReference>
<dbReference type="PANTHER" id="PTHR10000:SF8">
    <property type="entry name" value="HAD SUPERFAMILY HYDROLASE-LIKE, TYPE 3"/>
    <property type="match status" value="1"/>
</dbReference>
<dbReference type="SUPFAM" id="SSF56784">
    <property type="entry name" value="HAD-like"/>
    <property type="match status" value="1"/>
</dbReference>
<dbReference type="NCBIfam" id="TIGR00099">
    <property type="entry name" value="Cof-subfamily"/>
    <property type="match status" value="1"/>
</dbReference>